<evidence type="ECO:0000313" key="2">
    <source>
        <dbReference type="Proteomes" id="UP000708148"/>
    </source>
</evidence>
<accession>A0A8S1J0F4</accession>
<keyword evidence="2" id="KW-1185">Reference proteome</keyword>
<dbReference type="Proteomes" id="UP000708148">
    <property type="component" value="Unassembled WGS sequence"/>
</dbReference>
<comment type="caution">
    <text evidence="1">The sequence shown here is derived from an EMBL/GenBank/DDBJ whole genome shotgun (WGS) entry which is preliminary data.</text>
</comment>
<organism evidence="1 2">
    <name type="scientific">Ostreobium quekettii</name>
    <dbReference type="NCBI Taxonomy" id="121088"/>
    <lineage>
        <taxon>Eukaryota</taxon>
        <taxon>Viridiplantae</taxon>
        <taxon>Chlorophyta</taxon>
        <taxon>core chlorophytes</taxon>
        <taxon>Ulvophyceae</taxon>
        <taxon>TCBD clade</taxon>
        <taxon>Bryopsidales</taxon>
        <taxon>Ostreobineae</taxon>
        <taxon>Ostreobiaceae</taxon>
        <taxon>Ostreobium</taxon>
    </lineage>
</organism>
<proteinExistence type="predicted"/>
<protein>
    <submittedName>
        <fullName evidence="1">Uncharacterized protein</fullName>
    </submittedName>
</protein>
<dbReference type="EMBL" id="CAJHUC010001434">
    <property type="protein sequence ID" value="CAD7701098.1"/>
    <property type="molecule type" value="Genomic_DNA"/>
</dbReference>
<sequence>MSAEVDGRLLMTLRNSGAPVAKMRRLWHLRIQQGYIDAYGFCALWLPKFSAAQQGLGPGQEINVFFPVSESRAKEVDWLNKPPAVVFVPIKCVQSVQIEGYPSLSTMHNECSVYTMPLLRYPKSPDRM</sequence>
<reference evidence="1" key="1">
    <citation type="submission" date="2020-12" db="EMBL/GenBank/DDBJ databases">
        <authorList>
            <person name="Iha C."/>
        </authorList>
    </citation>
    <scope>NUCLEOTIDE SEQUENCE</scope>
</reference>
<gene>
    <name evidence="1" type="ORF">OSTQU699_LOCUS6457</name>
</gene>
<dbReference type="AlphaFoldDB" id="A0A8S1J0F4"/>
<name>A0A8S1J0F4_9CHLO</name>
<evidence type="ECO:0000313" key="1">
    <source>
        <dbReference type="EMBL" id="CAD7701098.1"/>
    </source>
</evidence>